<comment type="caution">
    <text evidence="1">The sequence shown here is derived from an EMBL/GenBank/DDBJ whole genome shotgun (WGS) entry which is preliminary data.</text>
</comment>
<dbReference type="RefSeq" id="WP_123629804.1">
    <property type="nucleotide sequence ID" value="NZ_AYKH01000001.1"/>
</dbReference>
<evidence type="ECO:0000313" key="2">
    <source>
        <dbReference type="Proteomes" id="UP000283993"/>
    </source>
</evidence>
<dbReference type="Pfam" id="PF04860">
    <property type="entry name" value="Phage_portal"/>
    <property type="match status" value="1"/>
</dbReference>
<dbReference type="InterPro" id="IPR006944">
    <property type="entry name" value="Phage/GTA_portal"/>
</dbReference>
<dbReference type="InterPro" id="IPR006427">
    <property type="entry name" value="Portal_HK97"/>
</dbReference>
<gene>
    <name evidence="1" type="ORF">SAOR_00975</name>
</gene>
<protein>
    <recommendedName>
        <fullName evidence="3">Portal protein</fullName>
    </recommendedName>
</protein>
<reference evidence="1 2" key="1">
    <citation type="submission" date="2013-10" db="EMBL/GenBank/DDBJ databases">
        <title>Salinisphaera orenii MK-B5 Genome Sequencing.</title>
        <authorList>
            <person name="Lai Q."/>
            <person name="Li C."/>
            <person name="Shao Z."/>
        </authorList>
    </citation>
    <scope>NUCLEOTIDE SEQUENCE [LARGE SCALE GENOMIC DNA]</scope>
    <source>
        <strain evidence="1 2">MK-B5</strain>
    </source>
</reference>
<evidence type="ECO:0000313" key="1">
    <source>
        <dbReference type="EMBL" id="ROO30597.1"/>
    </source>
</evidence>
<dbReference type="NCBIfam" id="TIGR01537">
    <property type="entry name" value="portal_HK97"/>
    <property type="match status" value="1"/>
</dbReference>
<evidence type="ECO:0008006" key="3">
    <source>
        <dbReference type="Google" id="ProtNLM"/>
    </source>
</evidence>
<sequence length="402" mass="44199">MRWSPFRTKAATDQPSGYNSGGWRRILEPFTGAWQRNVEVRQDALVTSSPTLFACLDRISSDIGNLPWHVKQKDSNGIPRTIETPAKARALESPNDYQTPDAFRRAWSLSKLQHGNALMLKAGGQMFVLDWTKVQPLVSESGSVFYRLSLGSNQNLLPEAFGEGQITIPASDVIHDRGPCLYHQLIGVPPVTAAYWTAVKSFHIHRNNAELFSNGSVLGGLLTVPAGLSDDDAKALKDYWSNTKPTDTRVVGADAKYTPFGSNAVDSQVVEQLQLSDKSICQPFGIPPFIVGAESLPSGQKPAEYMLSYFVLGLQQHVNAMETLLTRSLNLPQGQYVQLDTDQLVRMDQGRRAEVYGRLVTDGIYSRNEARKQFDLPPAPGGDQLLVQQQDVPLSSVGNTNG</sequence>
<organism evidence="1 2">
    <name type="scientific">Salinisphaera orenii MK-B5</name>
    <dbReference type="NCBI Taxonomy" id="856730"/>
    <lineage>
        <taxon>Bacteria</taxon>
        <taxon>Pseudomonadati</taxon>
        <taxon>Pseudomonadota</taxon>
        <taxon>Gammaproteobacteria</taxon>
        <taxon>Salinisphaerales</taxon>
        <taxon>Salinisphaeraceae</taxon>
        <taxon>Salinisphaera</taxon>
    </lineage>
</organism>
<dbReference type="EMBL" id="AYKH01000001">
    <property type="protein sequence ID" value="ROO30597.1"/>
    <property type="molecule type" value="Genomic_DNA"/>
</dbReference>
<accession>A0A423PYB7</accession>
<name>A0A423PYB7_9GAMM</name>
<proteinExistence type="predicted"/>
<dbReference type="Proteomes" id="UP000283993">
    <property type="component" value="Unassembled WGS sequence"/>
</dbReference>
<dbReference type="AlphaFoldDB" id="A0A423PYB7"/>
<keyword evidence="2" id="KW-1185">Reference proteome</keyword>